<evidence type="ECO:0000259" key="3">
    <source>
        <dbReference type="Pfam" id="PF03413"/>
    </source>
</evidence>
<protein>
    <submittedName>
        <fullName evidence="4">PepSY domain-containing protein</fullName>
    </submittedName>
</protein>
<dbReference type="Pfam" id="PF03413">
    <property type="entry name" value="PepSY"/>
    <property type="match status" value="2"/>
</dbReference>
<name>A0ABR8XEI3_9BACL</name>
<sequence length="255" mass="28779">MTNYTKWMISLVVLMLAVTIFVIWVIQDRFFDSDELTVDEATKKIETLYGGTVESFEENEDIFYMSFEKNNETYHLQVDAETGNVLSLNKAFVNTEPNTNKMIKTEQEIRKLLSSQTIGAIQSITFQNDGDNPQYVVEITEHERLKTLIVSGITGEIISENVKDQKAHSDTSIVITSEDAKQIALSQLDGTVEYIVYEESSDGGYYLVEIDGDNAEKTFQIHAISGKILSVSQHDDDLNDDLEDDSADESDNEED</sequence>
<keyword evidence="2" id="KW-0472">Membrane</keyword>
<gene>
    <name evidence="4" type="ORF">H9636_13370</name>
</gene>
<dbReference type="RefSeq" id="WP_191708072.1">
    <property type="nucleotide sequence ID" value="NZ_JACSQA010000021.1"/>
</dbReference>
<feature type="region of interest" description="Disordered" evidence="1">
    <location>
        <begin position="234"/>
        <end position="255"/>
    </location>
</feature>
<feature type="transmembrane region" description="Helical" evidence="2">
    <location>
        <begin position="7"/>
        <end position="26"/>
    </location>
</feature>
<proteinExistence type="predicted"/>
<keyword evidence="2" id="KW-0812">Transmembrane</keyword>
<feature type="compositionally biased region" description="Acidic residues" evidence="1">
    <location>
        <begin position="237"/>
        <end position="255"/>
    </location>
</feature>
<dbReference type="Gene3D" id="3.10.450.40">
    <property type="match status" value="2"/>
</dbReference>
<evidence type="ECO:0000313" key="5">
    <source>
        <dbReference type="Proteomes" id="UP000640930"/>
    </source>
</evidence>
<dbReference type="Proteomes" id="UP000640930">
    <property type="component" value="Unassembled WGS sequence"/>
</dbReference>
<evidence type="ECO:0000256" key="1">
    <source>
        <dbReference type="SAM" id="MobiDB-lite"/>
    </source>
</evidence>
<accession>A0ABR8XEI3</accession>
<dbReference type="InterPro" id="IPR025711">
    <property type="entry name" value="PepSY"/>
</dbReference>
<evidence type="ECO:0000313" key="4">
    <source>
        <dbReference type="EMBL" id="MBD8027642.1"/>
    </source>
</evidence>
<dbReference type="EMBL" id="JACSQA010000021">
    <property type="protein sequence ID" value="MBD8027642.1"/>
    <property type="molecule type" value="Genomic_DNA"/>
</dbReference>
<reference evidence="4 5" key="1">
    <citation type="submission" date="2020-08" db="EMBL/GenBank/DDBJ databases">
        <title>A Genomic Blueprint of the Chicken Gut Microbiome.</title>
        <authorList>
            <person name="Gilroy R."/>
            <person name="Ravi A."/>
            <person name="Getino M."/>
            <person name="Pursley I."/>
            <person name="Horton D.L."/>
            <person name="Alikhan N.-F."/>
            <person name="Baker D."/>
            <person name="Gharbi K."/>
            <person name="Hall N."/>
            <person name="Watson M."/>
            <person name="Adriaenssens E.M."/>
            <person name="Foster-Nyarko E."/>
            <person name="Jarju S."/>
            <person name="Secka A."/>
            <person name="Antonio M."/>
            <person name="Oren A."/>
            <person name="Chaudhuri R."/>
            <person name="La Ragione R.M."/>
            <person name="Hildebrand F."/>
            <person name="Pallen M.J."/>
        </authorList>
    </citation>
    <scope>NUCLEOTIDE SEQUENCE [LARGE SCALE GENOMIC DNA]</scope>
    <source>
        <strain evidence="4 5">Re31</strain>
    </source>
</reference>
<feature type="domain" description="PepSY" evidence="3">
    <location>
        <begin position="175"/>
        <end position="231"/>
    </location>
</feature>
<comment type="caution">
    <text evidence="4">The sequence shown here is derived from an EMBL/GenBank/DDBJ whole genome shotgun (WGS) entry which is preliminary data.</text>
</comment>
<evidence type="ECO:0000256" key="2">
    <source>
        <dbReference type="SAM" id="Phobius"/>
    </source>
</evidence>
<keyword evidence="2" id="KW-1133">Transmembrane helix</keyword>
<organism evidence="4 5">
    <name type="scientific">Ureibacillus galli</name>
    <dbReference type="NCBI Taxonomy" id="2762222"/>
    <lineage>
        <taxon>Bacteria</taxon>
        <taxon>Bacillati</taxon>
        <taxon>Bacillota</taxon>
        <taxon>Bacilli</taxon>
        <taxon>Bacillales</taxon>
        <taxon>Caryophanaceae</taxon>
        <taxon>Ureibacillus</taxon>
    </lineage>
</organism>
<feature type="domain" description="PepSY" evidence="3">
    <location>
        <begin position="36"/>
        <end position="87"/>
    </location>
</feature>
<keyword evidence="5" id="KW-1185">Reference proteome</keyword>